<dbReference type="Proteomes" id="UP001153365">
    <property type="component" value="Unassembled WGS sequence"/>
</dbReference>
<dbReference type="EMBL" id="CALTRL010001968">
    <property type="protein sequence ID" value="CAH7674294.1"/>
    <property type="molecule type" value="Genomic_DNA"/>
</dbReference>
<keyword evidence="2" id="KW-1185">Reference proteome</keyword>
<name>A0AAV0AY32_PHAPC</name>
<dbReference type="AlphaFoldDB" id="A0AAV0AY32"/>
<protein>
    <submittedName>
        <fullName evidence="1">Uncharacterized protein</fullName>
    </submittedName>
</protein>
<comment type="caution">
    <text evidence="1">The sequence shown here is derived from an EMBL/GenBank/DDBJ whole genome shotgun (WGS) entry which is preliminary data.</text>
</comment>
<evidence type="ECO:0000313" key="1">
    <source>
        <dbReference type="EMBL" id="CAH7674294.1"/>
    </source>
</evidence>
<gene>
    <name evidence="1" type="ORF">PPACK8108_LOCUS9205</name>
</gene>
<organism evidence="1 2">
    <name type="scientific">Phakopsora pachyrhizi</name>
    <name type="common">Asian soybean rust disease fungus</name>
    <dbReference type="NCBI Taxonomy" id="170000"/>
    <lineage>
        <taxon>Eukaryota</taxon>
        <taxon>Fungi</taxon>
        <taxon>Dikarya</taxon>
        <taxon>Basidiomycota</taxon>
        <taxon>Pucciniomycotina</taxon>
        <taxon>Pucciniomycetes</taxon>
        <taxon>Pucciniales</taxon>
        <taxon>Phakopsoraceae</taxon>
        <taxon>Phakopsora</taxon>
    </lineage>
</organism>
<proteinExistence type="predicted"/>
<sequence length="272" mass="29284">MKILITGILSYAFWKQKKKKKMGAKIDNAIDINSIIGQGRSEGAKYDVAINIDSKIGDRGLGWTEAKGAEIDLAIDIKIDSEIREGRAGLGWGIGSKIDLGGLRPRGLQMIPRNIDRRLGWAEAKGAEIDLVIDINIDTISIEGRAGMGCGGLSLRGIKPDINSDIGKAILLAISVLIDIDSNIGRAGLGQAESEGAKTDINSNIEEGRAGLSLRWLQTILLSICAESGTLLYIEGRQFTKPAPRALACFPTAPLQHVVHISRHPDGPINWF</sequence>
<evidence type="ECO:0000313" key="2">
    <source>
        <dbReference type="Proteomes" id="UP001153365"/>
    </source>
</evidence>
<reference evidence="1" key="1">
    <citation type="submission" date="2022-06" db="EMBL/GenBank/DDBJ databases">
        <authorList>
            <consortium name="SYNGENTA / RWTH Aachen University"/>
        </authorList>
    </citation>
    <scope>NUCLEOTIDE SEQUENCE</scope>
</reference>
<accession>A0AAV0AY32</accession>